<sequence>MIDPGKVTDLDLILGTGLAVVEATYSDSLKVEGGDQLVEIFEARKDIDGNRKSVAYAYGAGARFDLPAGDYVAVVTLGAARSEVPFTIKVGERTDITVPLNAGVAAFTSPGDGLIEVLAARTDINGNRASLAYGYGPAWQTTLPAGDYIVKLTKADKSSETPLTVTAGERSELALTLP</sequence>
<evidence type="ECO:0000313" key="1">
    <source>
        <dbReference type="EMBL" id="NHB77258.1"/>
    </source>
</evidence>
<proteinExistence type="predicted"/>
<gene>
    <name evidence="1" type="ORF">G8O29_10970</name>
</gene>
<evidence type="ECO:0000313" key="2">
    <source>
        <dbReference type="Proteomes" id="UP001515660"/>
    </source>
</evidence>
<name>A0ABX0G7I3_9RHOB</name>
<reference evidence="1 2" key="1">
    <citation type="journal article" date="2022" name="Microorganisms">
        <title>Genome Sequence and Characterization of a Xanthorhodopsin-Containing, Aerobic Anoxygenic Phototrophic Rhodobacter Species, Isolated from Mesophilic Conditions at Yellowstone National Park.</title>
        <authorList>
            <person name="Kyndt J.A."/>
            <person name="Robertson S."/>
            <person name="Shoffstall I.B."/>
            <person name="Ramaley R.F."/>
            <person name="Meyer T.E."/>
        </authorList>
    </citation>
    <scope>NUCLEOTIDE SEQUENCE [LARGE SCALE GENOMIC DNA]</scope>
    <source>
        <strain evidence="1 2">M37P</strain>
    </source>
</reference>
<keyword evidence="2" id="KW-1185">Reference proteome</keyword>
<accession>A0ABX0G7I3</accession>
<dbReference type="RefSeq" id="WP_166403283.1">
    <property type="nucleotide sequence ID" value="NZ_JAANHS010000007.1"/>
</dbReference>
<dbReference type="Proteomes" id="UP001515660">
    <property type="component" value="Unassembled WGS sequence"/>
</dbReference>
<dbReference type="EMBL" id="JAANHS010000007">
    <property type="protein sequence ID" value="NHB77258.1"/>
    <property type="molecule type" value="Genomic_DNA"/>
</dbReference>
<organism evidence="1 2">
    <name type="scientific">Rhodobacter calidifons</name>
    <dbReference type="NCBI Taxonomy" id="2715277"/>
    <lineage>
        <taxon>Bacteria</taxon>
        <taxon>Pseudomonadati</taxon>
        <taxon>Pseudomonadota</taxon>
        <taxon>Alphaproteobacteria</taxon>
        <taxon>Rhodobacterales</taxon>
        <taxon>Rhodobacter group</taxon>
        <taxon>Rhodobacter</taxon>
    </lineage>
</organism>
<protein>
    <submittedName>
        <fullName evidence="1">Uncharacterized protein</fullName>
    </submittedName>
</protein>
<comment type="caution">
    <text evidence="1">The sequence shown here is derived from an EMBL/GenBank/DDBJ whole genome shotgun (WGS) entry which is preliminary data.</text>
</comment>